<keyword evidence="3" id="KW-0472">Membrane</keyword>
<evidence type="ECO:0000259" key="6">
    <source>
        <dbReference type="Pfam" id="PF13505"/>
    </source>
</evidence>
<feature type="domain" description="Outer membrane protein beta-barrel" evidence="6">
    <location>
        <begin position="14"/>
        <end position="234"/>
    </location>
</feature>
<proteinExistence type="inferred from homology"/>
<dbReference type="Proteomes" id="UP000059074">
    <property type="component" value="Unassembled WGS sequence"/>
</dbReference>
<dbReference type="PATRIC" id="fig|121290.4.peg.2986"/>
<keyword evidence="4" id="KW-0998">Cell outer membrane</keyword>
<dbReference type="Gene3D" id="2.40.128.90">
    <property type="entry name" value="OMPT-like"/>
    <property type="match status" value="1"/>
</dbReference>
<dbReference type="STRING" id="121290.APY04_0333"/>
<dbReference type="PANTHER" id="PTHR34001">
    <property type="entry name" value="BLL7405 PROTEIN"/>
    <property type="match status" value="1"/>
</dbReference>
<dbReference type="InterPro" id="IPR051692">
    <property type="entry name" value="OMP-like"/>
</dbReference>
<evidence type="ECO:0000256" key="5">
    <source>
        <dbReference type="ARBA" id="ARBA00038306"/>
    </source>
</evidence>
<dbReference type="Pfam" id="PF13505">
    <property type="entry name" value="OMP_b-brl"/>
    <property type="match status" value="1"/>
</dbReference>
<evidence type="ECO:0000256" key="4">
    <source>
        <dbReference type="ARBA" id="ARBA00023237"/>
    </source>
</evidence>
<comment type="similarity">
    <text evidence="5">Belongs to the Omp25/RopB family.</text>
</comment>
<protein>
    <recommendedName>
        <fullName evidence="6">Outer membrane protein beta-barrel domain-containing protein</fullName>
    </recommendedName>
</protein>
<dbReference type="GO" id="GO:0009279">
    <property type="term" value="C:cell outer membrane"/>
    <property type="evidence" value="ECO:0007669"/>
    <property type="project" value="UniProtKB-SubCell"/>
</dbReference>
<evidence type="ECO:0000256" key="1">
    <source>
        <dbReference type="ARBA" id="ARBA00004442"/>
    </source>
</evidence>
<evidence type="ECO:0000256" key="2">
    <source>
        <dbReference type="ARBA" id="ARBA00022729"/>
    </source>
</evidence>
<organism evidence="7 8">
    <name type="scientific">Hyphomicrobium sulfonivorans</name>
    <dbReference type="NCBI Taxonomy" id="121290"/>
    <lineage>
        <taxon>Bacteria</taxon>
        <taxon>Pseudomonadati</taxon>
        <taxon>Pseudomonadota</taxon>
        <taxon>Alphaproteobacteria</taxon>
        <taxon>Hyphomicrobiales</taxon>
        <taxon>Hyphomicrobiaceae</taxon>
        <taxon>Hyphomicrobium</taxon>
    </lineage>
</organism>
<dbReference type="AlphaFoldDB" id="A0A109BP32"/>
<dbReference type="Gene3D" id="2.40.160.20">
    <property type="match status" value="1"/>
</dbReference>
<dbReference type="InterPro" id="IPR020080">
    <property type="entry name" value="OM_adhesin/peptidase_omptin"/>
</dbReference>
<keyword evidence="2" id="KW-0732">Signal</keyword>
<dbReference type="PANTHER" id="PTHR34001:SF3">
    <property type="entry name" value="BLL7405 PROTEIN"/>
    <property type="match status" value="1"/>
</dbReference>
<dbReference type="InterPro" id="IPR011250">
    <property type="entry name" value="OMP/PagP_B-barrel"/>
</dbReference>
<comment type="caution">
    <text evidence="7">The sequence shown here is derived from an EMBL/GenBank/DDBJ whole genome shotgun (WGS) entry which is preliminary data.</text>
</comment>
<reference evidence="7 8" key="1">
    <citation type="submission" date="2015-10" db="EMBL/GenBank/DDBJ databases">
        <title>Transcriptomic analysis of a linuron degrading triple-species bacterial consortium.</title>
        <authorList>
            <person name="Albers P."/>
        </authorList>
    </citation>
    <scope>NUCLEOTIDE SEQUENCE [LARGE SCALE GENOMIC DNA]</scope>
    <source>
        <strain evidence="7 8">WDL6</strain>
    </source>
</reference>
<dbReference type="SUPFAM" id="SSF56925">
    <property type="entry name" value="OMPA-like"/>
    <property type="match status" value="1"/>
</dbReference>
<dbReference type="RefSeq" id="WP_198151004.1">
    <property type="nucleotide sequence ID" value="NZ_LMTR01000015.1"/>
</dbReference>
<dbReference type="SUPFAM" id="SSF69917">
    <property type="entry name" value="OMPT-like"/>
    <property type="match status" value="1"/>
</dbReference>
<dbReference type="InterPro" id="IPR053724">
    <property type="entry name" value="OMP_A26_sf"/>
</dbReference>
<comment type="subcellular location">
    <subcellularLocation>
        <location evidence="1">Cell outer membrane</location>
    </subcellularLocation>
</comment>
<sequence length="557" mass="58470">MAIASDAGAGTPFTWSGLYVGAHLGGGAILTDVSDSAGPSTFGNPLISPAPLAGVQIGYSFQSGNMVYGLEADISFPDDAGTGTCSALSGSFMNSTCRVETDAFGTLTGKLGVTVGEAGRGLIYGKAGAAWMSGELHTAINDATLGAAGNPIGSRTESLQRWGWTLGAGTEYALTGNWSLAAEYDYLNFGTSSVTLMPSAFVDNAGAITATVPARQGSVSQEMHLFKIGLNYRFGNGVLADGVAEAPVRQSTMALNGFTFDLGGRYWYSWGRHKYDLGLFKGTADPTTSISRLTYGGIEASTGEAFGRVSAPWNLFAKGFIGGGGIHGGKMNDEDFGIPGPGNVGVVPYTNTLSSASGDVPLYGTIDVGYDFWRTANYRFGAFVGYNFYKEEISAYGCRQTANAIGPCSAAEGGPVAGTGHAIIDQEARWQSMRLGAAGEFYLVPGLKVSAEAAYLPYVHVTGRDHHYFGNTPAIASINPLTGYGTGAQIEAMLSYDVTENISLGVGARYWGMFTKAGSFRRTYDSPNPVPAPQRHQNAKLDSERIGILGELTYRFD</sequence>
<name>A0A109BP32_HYPSL</name>
<gene>
    <name evidence="7" type="ORF">APY04_0333</name>
</gene>
<dbReference type="GO" id="GO:0004190">
    <property type="term" value="F:aspartic-type endopeptidase activity"/>
    <property type="evidence" value="ECO:0007669"/>
    <property type="project" value="InterPro"/>
</dbReference>
<dbReference type="InterPro" id="IPR027385">
    <property type="entry name" value="Beta-barrel_OMP"/>
</dbReference>
<keyword evidence="8" id="KW-1185">Reference proteome</keyword>
<evidence type="ECO:0000313" key="8">
    <source>
        <dbReference type="Proteomes" id="UP000059074"/>
    </source>
</evidence>
<evidence type="ECO:0000313" key="7">
    <source>
        <dbReference type="EMBL" id="KWT72050.1"/>
    </source>
</evidence>
<evidence type="ECO:0000256" key="3">
    <source>
        <dbReference type="ARBA" id="ARBA00023136"/>
    </source>
</evidence>
<accession>A0A109BP32</accession>
<dbReference type="EMBL" id="LMTR01000015">
    <property type="protein sequence ID" value="KWT72050.1"/>
    <property type="molecule type" value="Genomic_DNA"/>
</dbReference>